<dbReference type="eggNOG" id="ENOG502S69X">
    <property type="taxonomic scope" value="Eukaryota"/>
</dbReference>
<dbReference type="OrthoDB" id="2254954at2759"/>
<dbReference type="HOGENOM" id="CLU_010622_0_0_1"/>
<dbReference type="AlphaFoldDB" id="M1W0I5"/>
<comment type="caution">
    <text evidence="2">The sequence shown here is derived from an EMBL/GenBank/DDBJ whole genome shotgun (WGS) entry which is preliminary data.</text>
</comment>
<dbReference type="PROSITE" id="PS50181">
    <property type="entry name" value="FBOX"/>
    <property type="match status" value="1"/>
</dbReference>
<gene>
    <name evidence="2" type="ORF">CPUR_03204</name>
</gene>
<reference evidence="2 3" key="1">
    <citation type="journal article" date="2013" name="PLoS Genet.">
        <title>Plant-symbiotic fungi as chemical engineers: Multi-genome analysis of the Clavicipitaceae reveals dynamics of alkaloid loci.</title>
        <authorList>
            <person name="Schardl C.L."/>
            <person name="Young C.A."/>
            <person name="Hesse U."/>
            <person name="Amyotte S.G."/>
            <person name="Andreeva K."/>
            <person name="Calie P.J."/>
            <person name="Fleetwood D.J."/>
            <person name="Haws D.C."/>
            <person name="Moore N."/>
            <person name="Oeser B."/>
            <person name="Panaccione D.G."/>
            <person name="Schweri K.K."/>
            <person name="Voisey C.R."/>
            <person name="Farman M.L."/>
            <person name="Jaromczyk J.W."/>
            <person name="Roe B.A."/>
            <person name="O'Sullivan D.M."/>
            <person name="Scott B."/>
            <person name="Tudzynski P."/>
            <person name="An Z."/>
            <person name="Arnaoudova E.G."/>
            <person name="Bullock C.T."/>
            <person name="Charlton N.D."/>
            <person name="Chen L."/>
            <person name="Cox M."/>
            <person name="Dinkins R.D."/>
            <person name="Florea S."/>
            <person name="Glenn A.E."/>
            <person name="Gordon A."/>
            <person name="Gueldener U."/>
            <person name="Harris D.R."/>
            <person name="Hollin W."/>
            <person name="Jaromczyk J."/>
            <person name="Johnson R.D."/>
            <person name="Khan A.K."/>
            <person name="Leistner E."/>
            <person name="Leuchtmann A."/>
            <person name="Li C."/>
            <person name="Liu J."/>
            <person name="Liu J."/>
            <person name="Liu M."/>
            <person name="Mace W."/>
            <person name="Machado C."/>
            <person name="Nagabhyru P."/>
            <person name="Pan J."/>
            <person name="Schmid J."/>
            <person name="Sugawara K."/>
            <person name="Steiner U."/>
            <person name="Takach J.E."/>
            <person name="Tanaka E."/>
            <person name="Webb J.S."/>
            <person name="Wilson E.V."/>
            <person name="Wiseman J.L."/>
            <person name="Yoshida R."/>
            <person name="Zeng Z."/>
        </authorList>
    </citation>
    <scope>NUCLEOTIDE SEQUENCE [LARGE SCALE GENOMIC DNA]</scope>
    <source>
        <strain evidence="2 3">20.1</strain>
    </source>
</reference>
<keyword evidence="3" id="KW-1185">Reference proteome</keyword>
<dbReference type="SMART" id="SM00028">
    <property type="entry name" value="TPR"/>
    <property type="match status" value="2"/>
</dbReference>
<protein>
    <recommendedName>
        <fullName evidence="1">F-box domain-containing protein</fullName>
    </recommendedName>
</protein>
<dbReference type="STRING" id="1111077.M1W0I5"/>
<sequence length="716" mass="81758">MADLIQAGRHSYLAKKYSRASALFTRAICICPCARGVKRDRCTCKNYEQVAAQGGSILREAMYTCHCDVGRTFSKCDDLYHIQALNSRAATYGALGKLDLAVRDAEWMLELAPHLPDGYLRLGNIARLQKNDEYAWKIYTAGIEANKETDVGSSPKLQQLYGARKPLNQRFFRQDPLCLPAEIVTQIFSYLELSRRFVCLRVCREWRRTLTSPIHCQLWRTMTICSSYYRRAPDIDDLKRIIPWAGDRGVREIRISLGTPIEFTFTQAMLTLLLKASPSLENLEVSYLRLLYLPSNEKIWKRLRYFSIKSCAESYHIAADRPGGFPHKFLENAASSLVHLHLSGIPQYWYNMMSSLPILPNLKILKIGDYSKHMVYPDDQWDGLPHPDAIPFPIFPLSLAFPRLEQLWIGPNLPYLDPAPGWMWREKAEDIWPHLKVLIFDPTIFIGQTSGAQGTYSTLWHLTRLTSLQHITLQLGSGDWPCMFSDNDDLLSDNDDLLSDNGDLLSDNDDLLSDNDDLLSDNDDLLFDNGDLLSDYDIARCSEFPNLHSFSSQTMCISPNGARALLSNGIKSKQLTSFDIVFPCEDYMEHASLRHLKGYDWLRGAPSIDTLSCYGIDLQSTLVKDGRLFLPRFLATFPNLRTLDIVTCDYPLHLGEEFVSLVIAIMRLTHLKTIYMASTSFAEYYHPQLRQVARDHGVRLRSGPRILQWPMPLLEK</sequence>
<dbReference type="InterPro" id="IPR019734">
    <property type="entry name" value="TPR_rpt"/>
</dbReference>
<organism evidence="2 3">
    <name type="scientific">Claviceps purpurea (strain 20.1)</name>
    <name type="common">Ergot fungus</name>
    <name type="synonym">Sphacelia segetum</name>
    <dbReference type="NCBI Taxonomy" id="1111077"/>
    <lineage>
        <taxon>Eukaryota</taxon>
        <taxon>Fungi</taxon>
        <taxon>Dikarya</taxon>
        <taxon>Ascomycota</taxon>
        <taxon>Pezizomycotina</taxon>
        <taxon>Sordariomycetes</taxon>
        <taxon>Hypocreomycetidae</taxon>
        <taxon>Hypocreales</taxon>
        <taxon>Clavicipitaceae</taxon>
        <taxon>Claviceps</taxon>
    </lineage>
</organism>
<dbReference type="VEuPathDB" id="FungiDB:CPUR_03204"/>
<feature type="domain" description="F-box" evidence="1">
    <location>
        <begin position="173"/>
        <end position="222"/>
    </location>
</feature>
<dbReference type="SUPFAM" id="SSF81383">
    <property type="entry name" value="F-box domain"/>
    <property type="match status" value="1"/>
</dbReference>
<evidence type="ECO:0000313" key="2">
    <source>
        <dbReference type="EMBL" id="CCE29511.1"/>
    </source>
</evidence>
<dbReference type="InterPro" id="IPR001810">
    <property type="entry name" value="F-box_dom"/>
</dbReference>
<dbReference type="Pfam" id="PF12937">
    <property type="entry name" value="F-box-like"/>
    <property type="match status" value="1"/>
</dbReference>
<dbReference type="Gene3D" id="1.25.40.10">
    <property type="entry name" value="Tetratricopeptide repeat domain"/>
    <property type="match status" value="1"/>
</dbReference>
<dbReference type="SUPFAM" id="SSF52047">
    <property type="entry name" value="RNI-like"/>
    <property type="match status" value="1"/>
</dbReference>
<dbReference type="SUPFAM" id="SSF48452">
    <property type="entry name" value="TPR-like"/>
    <property type="match status" value="1"/>
</dbReference>
<dbReference type="SMART" id="SM00256">
    <property type="entry name" value="FBOX"/>
    <property type="match status" value="1"/>
</dbReference>
<dbReference type="EMBL" id="CAGA01000014">
    <property type="protein sequence ID" value="CCE29511.1"/>
    <property type="molecule type" value="Genomic_DNA"/>
</dbReference>
<evidence type="ECO:0000259" key="1">
    <source>
        <dbReference type="PROSITE" id="PS50181"/>
    </source>
</evidence>
<proteinExistence type="predicted"/>
<name>M1W0I5_CLAP2</name>
<dbReference type="Gene3D" id="3.80.10.10">
    <property type="entry name" value="Ribonuclease Inhibitor"/>
    <property type="match status" value="1"/>
</dbReference>
<dbReference type="Proteomes" id="UP000016801">
    <property type="component" value="Unassembled WGS sequence"/>
</dbReference>
<accession>M1W0I5</accession>
<dbReference type="InterPro" id="IPR032675">
    <property type="entry name" value="LRR_dom_sf"/>
</dbReference>
<evidence type="ECO:0000313" key="3">
    <source>
        <dbReference type="Proteomes" id="UP000016801"/>
    </source>
</evidence>
<dbReference type="InterPro" id="IPR036047">
    <property type="entry name" value="F-box-like_dom_sf"/>
</dbReference>
<dbReference type="InterPro" id="IPR011990">
    <property type="entry name" value="TPR-like_helical_dom_sf"/>
</dbReference>